<comment type="caution">
    <text evidence="2">The sequence shown here is derived from an EMBL/GenBank/DDBJ whole genome shotgun (WGS) entry which is preliminary data.</text>
</comment>
<dbReference type="GO" id="GO:0070290">
    <property type="term" value="F:N-acylphosphatidylethanolamine-specific phospholipase D activity"/>
    <property type="evidence" value="ECO:0007669"/>
    <property type="project" value="InterPro"/>
</dbReference>
<feature type="domain" description="Metallo-beta-lactamase" evidence="1">
    <location>
        <begin position="97"/>
        <end position="292"/>
    </location>
</feature>
<dbReference type="InterPro" id="IPR036866">
    <property type="entry name" value="RibonucZ/Hydroxyglut_hydro"/>
</dbReference>
<evidence type="ECO:0000313" key="2">
    <source>
        <dbReference type="EMBL" id="PZF71448.1"/>
    </source>
</evidence>
<dbReference type="PANTHER" id="PTHR15032">
    <property type="entry name" value="N-ACYL-PHOSPHATIDYLETHANOLAMINE-HYDROLYZING PHOSPHOLIPASE D"/>
    <property type="match status" value="1"/>
</dbReference>
<keyword evidence="3" id="KW-1185">Reference proteome</keyword>
<dbReference type="EMBL" id="QKTW01000025">
    <property type="protein sequence ID" value="PZF71448.1"/>
    <property type="molecule type" value="Genomic_DNA"/>
</dbReference>
<dbReference type="AlphaFoldDB" id="A0A2W2AUU0"/>
<proteinExistence type="predicted"/>
<accession>A0A2W2AUU0</accession>
<protein>
    <submittedName>
        <fullName evidence="2">MBL fold metallo-hydrolase</fullName>
    </submittedName>
</protein>
<evidence type="ECO:0000259" key="1">
    <source>
        <dbReference type="Pfam" id="PF12706"/>
    </source>
</evidence>
<dbReference type="Pfam" id="PF12706">
    <property type="entry name" value="Lactamase_B_2"/>
    <property type="match status" value="1"/>
</dbReference>
<organism evidence="2 3">
    <name type="scientific">Taibaiella soli</name>
    <dbReference type="NCBI Taxonomy" id="1649169"/>
    <lineage>
        <taxon>Bacteria</taxon>
        <taxon>Pseudomonadati</taxon>
        <taxon>Bacteroidota</taxon>
        <taxon>Chitinophagia</taxon>
        <taxon>Chitinophagales</taxon>
        <taxon>Chitinophagaceae</taxon>
        <taxon>Taibaiella</taxon>
    </lineage>
</organism>
<evidence type="ECO:0000313" key="3">
    <source>
        <dbReference type="Proteomes" id="UP000248745"/>
    </source>
</evidence>
<dbReference type="PANTHER" id="PTHR15032:SF4">
    <property type="entry name" value="N-ACYL-PHOSPHATIDYLETHANOLAMINE-HYDROLYZING PHOSPHOLIPASE D"/>
    <property type="match status" value="1"/>
</dbReference>
<dbReference type="PIRSF" id="PIRSF038896">
    <property type="entry name" value="NAPE-PLD"/>
    <property type="match status" value="1"/>
</dbReference>
<gene>
    <name evidence="2" type="ORF">DN068_19360</name>
</gene>
<dbReference type="GO" id="GO:0005737">
    <property type="term" value="C:cytoplasm"/>
    <property type="evidence" value="ECO:0007669"/>
    <property type="project" value="TreeGrafter"/>
</dbReference>
<dbReference type="SUPFAM" id="SSF56281">
    <property type="entry name" value="Metallo-hydrolase/oxidoreductase"/>
    <property type="match status" value="1"/>
</dbReference>
<dbReference type="Proteomes" id="UP000248745">
    <property type="component" value="Unassembled WGS sequence"/>
</dbReference>
<dbReference type="Gene3D" id="3.60.15.10">
    <property type="entry name" value="Ribonuclease Z/Hydroxyacylglutathione hydrolase-like"/>
    <property type="match status" value="1"/>
</dbReference>
<dbReference type="InterPro" id="IPR001279">
    <property type="entry name" value="Metallo-B-lactamas"/>
</dbReference>
<name>A0A2W2AUU0_9BACT</name>
<dbReference type="InterPro" id="IPR024884">
    <property type="entry name" value="NAPE-PLD"/>
</dbReference>
<dbReference type="GO" id="GO:0008270">
    <property type="term" value="F:zinc ion binding"/>
    <property type="evidence" value="ECO:0007669"/>
    <property type="project" value="InterPro"/>
</dbReference>
<sequence>MMARTFGKRPSGARLQRMMQSPNYRKGVFHNLSPTPVMAEDASFWKTLKDFLNKPKNVRPDKPLPVIHADLRNLPTDAPVIVWFGHSSYYLQINGKKILVDPVFGKNASPVPFMIKPFAGTNVFSIADFPDLDMVILTHDHYDHMDYTTMLQVKHKTTHFYTMLGVGSHLEYWGVPPENITEFDWWESQQVDSNTTLTAAPGRHFSGRGLKRGETLWGSFILKTGDYNLYLGGDSGYDFHFKKIGEEYGPFDLAILECGQYNKNWPHIHMMPEETVQAAIDLNAKVLLPVHWGKFDLALHPWDEPIKRLVKHAAELNQKIITPMIGEPVRIGKDFPDKQWWSLL</sequence>
<keyword evidence="2" id="KW-0378">Hydrolase</keyword>
<reference evidence="2 3" key="1">
    <citation type="submission" date="2018-06" db="EMBL/GenBank/DDBJ databases">
        <title>Mucibacter soli gen. nov., sp. nov., a new member of the family Chitinophagaceae producing mucin.</title>
        <authorList>
            <person name="Kim M.-K."/>
            <person name="Park S."/>
            <person name="Kim T.-S."/>
            <person name="Joung Y."/>
            <person name="Han J.-H."/>
            <person name="Kim S.B."/>
        </authorList>
    </citation>
    <scope>NUCLEOTIDE SEQUENCE [LARGE SCALE GENOMIC DNA]</scope>
    <source>
        <strain evidence="2 3">R1-15</strain>
    </source>
</reference>
<dbReference type="OrthoDB" id="9805728at2"/>